<name>A0ABN7SR61_OIKDI</name>
<feature type="region of interest" description="Disordered" evidence="1">
    <location>
        <begin position="137"/>
        <end position="156"/>
    </location>
</feature>
<sequence>MSYKRFIEEPYRLPALSCDKEYHKRVKLNPSVSRSKTAKILRWVRNGCYHSKKDNDQKASFGQDEIDASAFSKSTAAKSRIIQGFIASENSSFDDDEEYRRAAWENLEEEAQAHDAAKESHVALNRGAAAFLDTCADDESSASPRQDTAAPYDRPYGTADAISVNLARDGEILLDDGDNNSTINLTGQSRRRRLALDSDSDTTQVPQREPNTFATDVSSDGGGDDDKISVDLVSPCSLISDDSDYSQTYAPILNVISSTPNIFDSETRFKILPDSCVKTMPRCKNSKCLFTTEKKAKMDRHIATCRQDTEYIFRQSVQGDDVNAFIEQLVEEGYLPSVDYTQKFFATYDIESLMSEGPFSKKEKFHNLVTLASFTSDKQKEIFYCKDFRYESTILMIAQYIKHLEELRDEMIEELPDCITQGIHFYSARVNDKELREHTSPEDLQMMRKKLNYLKDFQKLKIYGWFSETYDMPVLYPLLIAVLYEFAGRDAKQINIIKRGAGYMLIEALGLSFRDFKNYTAPMKLDKLARSCGLDPDHYCKGDFPYEWYTTTEQLMSSKKFAAYSAFHSTLSSIKKGREKFPVEMNSIIHEKVSMKLWDELDIQPIINFLNLKNLKSDPVVKDAIKNKECNFTSAQEFYDLKVAQLKSLLKFDKEKNCFQCDPLDEKALDFFNFSPKKYADSVDLWSVMERQFRRKPSMMEFLFEYNFNDVKLLEGAISCYAKKYSEKFGIGLHCDLSIATTAQKLAFVMYDKECPPIYSIPPSHAFFYRKCREKLSGGICQVLHRAVFLNRGDDDNIPKGARLAPNGKPFKKCELLDYNSLYPAIFRGPMPCGPGIFYHPQQMQYSNARVKTINGEPETRFFSEGLFAQRENTSLESIKWLEYLNWKEGGYNGKIQHSYNRKEIKIGGYSVDGYVELDEYISPFSRVKKKIIFEFRGCSYHACPWCKRKPYFGQKVKVSGGAKYKKITVDELRARDDARLHTIVEALRRGDDIERGAPNPVLVTNEDNSDDGDEEGFTPVEGPTNFHHEIKIKYACRWLKQWSSLEMMNKPPFSKSYPFLYRGSSSKFNGLQEGTEGVTEAMFKELVNEDDEETGQSKFFGFALVDLRSTDKIKQDHPFIPPIFDKVHLNPEDVQGHLKNVLSERELNRLFPKEENAFCYNTTEYLATSEMLRHYHKLGMEYKVHWFVTYFRGEPFKKFVNKMVADRVASEKNGDVAGQTVAKLLMNGCIAQAAGDEPHAKIIKKSAKGCNDGVPLSFYEYLIAIFGSDYNQRIKKSIPQIQLDRKRERMKTWVMHKKVINPILSKRIICDDKVSTLPLRRYDGELI</sequence>
<evidence type="ECO:0000313" key="2">
    <source>
        <dbReference type="EMBL" id="CAG5104569.1"/>
    </source>
</evidence>
<accession>A0ABN7SR61</accession>
<feature type="region of interest" description="Disordered" evidence="1">
    <location>
        <begin position="193"/>
        <end position="226"/>
    </location>
</feature>
<evidence type="ECO:0000313" key="3">
    <source>
        <dbReference type="Proteomes" id="UP001158576"/>
    </source>
</evidence>
<proteinExistence type="predicted"/>
<protein>
    <submittedName>
        <fullName evidence="2">Oidioi.mRNA.OKI2018_I69.chr1.g1345.t1.cds</fullName>
    </submittedName>
</protein>
<reference evidence="2 3" key="1">
    <citation type="submission" date="2021-04" db="EMBL/GenBank/DDBJ databases">
        <authorList>
            <person name="Bliznina A."/>
        </authorList>
    </citation>
    <scope>NUCLEOTIDE SEQUENCE [LARGE SCALE GENOMIC DNA]</scope>
</reference>
<feature type="compositionally biased region" description="Polar residues" evidence="1">
    <location>
        <begin position="202"/>
        <end position="215"/>
    </location>
</feature>
<dbReference type="EMBL" id="OU015566">
    <property type="protein sequence ID" value="CAG5104569.1"/>
    <property type="molecule type" value="Genomic_DNA"/>
</dbReference>
<keyword evidence="3" id="KW-1185">Reference proteome</keyword>
<feature type="compositionally biased region" description="Acidic residues" evidence="1">
    <location>
        <begin position="1008"/>
        <end position="1017"/>
    </location>
</feature>
<evidence type="ECO:0000256" key="1">
    <source>
        <dbReference type="SAM" id="MobiDB-lite"/>
    </source>
</evidence>
<feature type="region of interest" description="Disordered" evidence="1">
    <location>
        <begin position="996"/>
        <end position="1025"/>
    </location>
</feature>
<gene>
    <name evidence="2" type="ORF">OKIOD_LOCUS10110</name>
</gene>
<dbReference type="Proteomes" id="UP001158576">
    <property type="component" value="Chromosome 1"/>
</dbReference>
<organism evidence="2 3">
    <name type="scientific">Oikopleura dioica</name>
    <name type="common">Tunicate</name>
    <dbReference type="NCBI Taxonomy" id="34765"/>
    <lineage>
        <taxon>Eukaryota</taxon>
        <taxon>Metazoa</taxon>
        <taxon>Chordata</taxon>
        <taxon>Tunicata</taxon>
        <taxon>Appendicularia</taxon>
        <taxon>Copelata</taxon>
        <taxon>Oikopleuridae</taxon>
        <taxon>Oikopleura</taxon>
    </lineage>
</organism>